<feature type="domain" description="GP-PDE" evidence="1">
    <location>
        <begin position="12"/>
        <end position="252"/>
    </location>
</feature>
<dbReference type="PANTHER" id="PTHR43805">
    <property type="entry name" value="GLYCEROPHOSPHORYL DIESTER PHOSPHODIESTERASE"/>
    <property type="match status" value="1"/>
</dbReference>
<name>A0ABW0ELX9_9PSEU</name>
<dbReference type="InterPro" id="IPR030395">
    <property type="entry name" value="GP_PDE_dom"/>
</dbReference>
<dbReference type="PROSITE" id="PS51704">
    <property type="entry name" value="GP_PDE"/>
    <property type="match status" value="1"/>
</dbReference>
<evidence type="ECO:0000313" key="3">
    <source>
        <dbReference type="Proteomes" id="UP001596157"/>
    </source>
</evidence>
<dbReference type="Pfam" id="PF03009">
    <property type="entry name" value="GDPD"/>
    <property type="match status" value="1"/>
</dbReference>
<proteinExistence type="predicted"/>
<dbReference type="Proteomes" id="UP001596157">
    <property type="component" value="Unassembled WGS sequence"/>
</dbReference>
<accession>A0ABW0ELX9</accession>
<dbReference type="InterPro" id="IPR017946">
    <property type="entry name" value="PLC-like_Pdiesterase_TIM-brl"/>
</dbReference>
<dbReference type="Gene3D" id="3.20.20.190">
    <property type="entry name" value="Phosphatidylinositol (PI) phosphodiesterase"/>
    <property type="match status" value="1"/>
</dbReference>
<comment type="caution">
    <text evidence="2">The sequence shown here is derived from an EMBL/GenBank/DDBJ whole genome shotgun (WGS) entry which is preliminary data.</text>
</comment>
<keyword evidence="3" id="KW-1185">Reference proteome</keyword>
<sequence>MPTHGFLTGPYPRAFVHRGWHCDGVAVGMENSLSAFRRAVAEGYQYLETDVHATSDGVVVVHHDPTLERTTDSAGQVAALPWSTVRRARVGGREPVSRLEDLLEELPDAYLNIDVKSDAAVQPLLAVLARTGAAGRVCVASFSEARLARVRRLAGPAVLTSMGMRALAGFWASGRLPAWPFGRSPRRPPLAQVPVRHGRLTVVDARLLAAARRRGGEVHVWTIDEATEMHRLLDLGVDGLMTDQPQVLKDVLVERGLWARA</sequence>
<dbReference type="SUPFAM" id="SSF51695">
    <property type="entry name" value="PLC-like phosphodiesterases"/>
    <property type="match status" value="1"/>
</dbReference>
<reference evidence="3" key="1">
    <citation type="journal article" date="2019" name="Int. J. Syst. Evol. Microbiol.">
        <title>The Global Catalogue of Microorganisms (GCM) 10K type strain sequencing project: providing services to taxonomists for standard genome sequencing and annotation.</title>
        <authorList>
            <consortium name="The Broad Institute Genomics Platform"/>
            <consortium name="The Broad Institute Genome Sequencing Center for Infectious Disease"/>
            <person name="Wu L."/>
            <person name="Ma J."/>
        </authorList>
    </citation>
    <scope>NUCLEOTIDE SEQUENCE [LARGE SCALE GENOMIC DNA]</scope>
    <source>
        <strain evidence="3">CCUG 59778</strain>
    </source>
</reference>
<protein>
    <submittedName>
        <fullName evidence="2">Glycerophosphodiester phosphodiesterase family protein</fullName>
    </submittedName>
</protein>
<dbReference type="RefSeq" id="WP_378248221.1">
    <property type="nucleotide sequence ID" value="NZ_JBHSKF010000006.1"/>
</dbReference>
<evidence type="ECO:0000259" key="1">
    <source>
        <dbReference type="PROSITE" id="PS51704"/>
    </source>
</evidence>
<dbReference type="PANTHER" id="PTHR43805:SF1">
    <property type="entry name" value="GP-PDE DOMAIN-CONTAINING PROTEIN"/>
    <property type="match status" value="1"/>
</dbReference>
<dbReference type="EMBL" id="JBHSKF010000006">
    <property type="protein sequence ID" value="MFC5288369.1"/>
    <property type="molecule type" value="Genomic_DNA"/>
</dbReference>
<organism evidence="2 3">
    <name type="scientific">Actinokineospora guangxiensis</name>
    <dbReference type="NCBI Taxonomy" id="1490288"/>
    <lineage>
        <taxon>Bacteria</taxon>
        <taxon>Bacillati</taxon>
        <taxon>Actinomycetota</taxon>
        <taxon>Actinomycetes</taxon>
        <taxon>Pseudonocardiales</taxon>
        <taxon>Pseudonocardiaceae</taxon>
        <taxon>Actinokineospora</taxon>
    </lineage>
</organism>
<gene>
    <name evidence="2" type="ORF">ACFPM7_15010</name>
</gene>
<evidence type="ECO:0000313" key="2">
    <source>
        <dbReference type="EMBL" id="MFC5288369.1"/>
    </source>
</evidence>